<dbReference type="PANTHER" id="PTHR34299:SF1">
    <property type="entry name" value="DIACYLGLYCEROL KINASE"/>
    <property type="match status" value="1"/>
</dbReference>
<dbReference type="OrthoDB" id="9789934at2"/>
<keyword evidence="21" id="KW-1185">Reference proteome</keyword>
<dbReference type="PANTHER" id="PTHR34299">
    <property type="entry name" value="DIACYLGLYCEROL KINASE"/>
    <property type="match status" value="1"/>
</dbReference>
<evidence type="ECO:0000256" key="2">
    <source>
        <dbReference type="ARBA" id="ARBA00005967"/>
    </source>
</evidence>
<dbReference type="GO" id="GO:0046872">
    <property type="term" value="F:metal ion binding"/>
    <property type="evidence" value="ECO:0007669"/>
    <property type="project" value="UniProtKB-KW"/>
</dbReference>
<feature type="transmembrane region" description="Helical" evidence="19">
    <location>
        <begin position="52"/>
        <end position="71"/>
    </location>
</feature>
<dbReference type="GO" id="GO:0005524">
    <property type="term" value="F:ATP binding"/>
    <property type="evidence" value="ECO:0007669"/>
    <property type="project" value="UniProtKB-KW"/>
</dbReference>
<protein>
    <submittedName>
        <fullName evidence="20">Diacylglycerol kinase</fullName>
    </submittedName>
</protein>
<keyword evidence="18" id="KW-0460">Magnesium</keyword>
<dbReference type="PROSITE" id="PS01069">
    <property type="entry name" value="DAGK_PROKAR"/>
    <property type="match status" value="1"/>
</dbReference>
<name>B2A1X9_NATTJ</name>
<proteinExistence type="inferred from homology"/>
<evidence type="ECO:0000256" key="16">
    <source>
        <dbReference type="PIRSR" id="PIRSR600829-2"/>
    </source>
</evidence>
<dbReference type="GO" id="GO:0016301">
    <property type="term" value="F:kinase activity"/>
    <property type="evidence" value="ECO:0007669"/>
    <property type="project" value="UniProtKB-KW"/>
</dbReference>
<feature type="binding site" evidence="16">
    <location>
        <position position="65"/>
    </location>
    <ligand>
        <name>substrate</name>
    </ligand>
</feature>
<feature type="binding site" evidence="17">
    <location>
        <begin position="90"/>
        <end position="91"/>
    </location>
    <ligand>
        <name>ATP</name>
        <dbReference type="ChEBI" id="CHEBI:30616"/>
    </ligand>
</feature>
<feature type="transmembrane region" description="Helical" evidence="19">
    <location>
        <begin position="160"/>
        <end position="177"/>
    </location>
</feature>
<keyword evidence="7 17" id="KW-0547">Nucleotide-binding</keyword>
<accession>B2A1X9</accession>
<dbReference type="Proteomes" id="UP000001683">
    <property type="component" value="Chromosome"/>
</dbReference>
<evidence type="ECO:0000256" key="14">
    <source>
        <dbReference type="ARBA" id="ARBA00023264"/>
    </source>
</evidence>
<evidence type="ECO:0000256" key="1">
    <source>
        <dbReference type="ARBA" id="ARBA00004651"/>
    </source>
</evidence>
<evidence type="ECO:0000256" key="4">
    <source>
        <dbReference type="ARBA" id="ARBA00022516"/>
    </source>
</evidence>
<evidence type="ECO:0000256" key="11">
    <source>
        <dbReference type="ARBA" id="ARBA00023098"/>
    </source>
</evidence>
<feature type="transmembrane region" description="Helical" evidence="19">
    <location>
        <begin position="209"/>
        <end position="228"/>
    </location>
</feature>
<keyword evidence="6 19" id="KW-0812">Transmembrane</keyword>
<comment type="cofactor">
    <cofactor evidence="18">
        <name>Mg(2+)</name>
        <dbReference type="ChEBI" id="CHEBI:18420"/>
    </cofactor>
    <text evidence="18">Mn(2+), Zn(2+), Cd(2+) and Co(2+) support activity to lesser extents.</text>
</comment>
<keyword evidence="5" id="KW-0808">Transferase</keyword>
<evidence type="ECO:0000256" key="13">
    <source>
        <dbReference type="ARBA" id="ARBA00023209"/>
    </source>
</evidence>
<evidence type="ECO:0000313" key="21">
    <source>
        <dbReference type="Proteomes" id="UP000001683"/>
    </source>
</evidence>
<evidence type="ECO:0000256" key="6">
    <source>
        <dbReference type="ARBA" id="ARBA00022692"/>
    </source>
</evidence>
<dbReference type="HOGENOM" id="CLU_101368_0_0_9"/>
<dbReference type="Gene3D" id="1.10.287.3610">
    <property type="match status" value="1"/>
</dbReference>
<dbReference type="InterPro" id="IPR000829">
    <property type="entry name" value="DAGK"/>
</dbReference>
<keyword evidence="13" id="KW-0594">Phospholipid biosynthesis</keyword>
<reference evidence="20 21" key="2">
    <citation type="journal article" date="2011" name="J. Bacteriol.">
        <title>Complete genome sequence of the anaerobic, halophilic alkalithermophile Natranaerobius thermophilus JW/NM-WN-LF.</title>
        <authorList>
            <person name="Zhao B."/>
            <person name="Mesbah N.M."/>
            <person name="Dalin E."/>
            <person name="Goodwin L."/>
            <person name="Nolan M."/>
            <person name="Pitluck S."/>
            <person name="Chertkov O."/>
            <person name="Brettin T.S."/>
            <person name="Han J."/>
            <person name="Larimer F.W."/>
            <person name="Land M.L."/>
            <person name="Hauser L."/>
            <person name="Kyrpides N."/>
            <person name="Wiegel J."/>
        </authorList>
    </citation>
    <scope>NUCLEOTIDE SEQUENCE [LARGE SCALE GENOMIC DNA]</scope>
    <source>
        <strain evidence="21">ATCC BAA-1301 / DSM 18059 / JW/NM-WN-LF</strain>
    </source>
</reference>
<evidence type="ECO:0000313" key="20">
    <source>
        <dbReference type="EMBL" id="ACB84784.1"/>
    </source>
</evidence>
<feature type="transmembrane region" description="Helical" evidence="19">
    <location>
        <begin position="92"/>
        <end position="113"/>
    </location>
</feature>
<feature type="transmembrane region" description="Helical" evidence="19">
    <location>
        <begin position="29"/>
        <end position="46"/>
    </location>
</feature>
<reference evidence="20 21" key="1">
    <citation type="submission" date="2008-04" db="EMBL/GenBank/DDBJ databases">
        <title>Complete sequence of chromosome of Natranaerobius thermophilus JW/NM-WN-LF.</title>
        <authorList>
            <consortium name="US DOE Joint Genome Institute"/>
            <person name="Copeland A."/>
            <person name="Lucas S."/>
            <person name="Lapidus A."/>
            <person name="Glavina del Rio T."/>
            <person name="Dalin E."/>
            <person name="Tice H."/>
            <person name="Bruce D."/>
            <person name="Goodwin L."/>
            <person name="Pitluck S."/>
            <person name="Chertkov O."/>
            <person name="Brettin T."/>
            <person name="Detter J.C."/>
            <person name="Han C."/>
            <person name="Kuske C.R."/>
            <person name="Schmutz J."/>
            <person name="Larimer F."/>
            <person name="Land M."/>
            <person name="Hauser L."/>
            <person name="Kyrpides N."/>
            <person name="Lykidis A."/>
            <person name="Mesbah N.M."/>
            <person name="Wiegel J."/>
        </authorList>
    </citation>
    <scope>NUCLEOTIDE SEQUENCE [LARGE SCALE GENOMIC DNA]</scope>
    <source>
        <strain evidence="21">ATCC BAA-1301 / DSM 18059 / JW/NM-WN-LF</strain>
    </source>
</reference>
<evidence type="ECO:0000256" key="15">
    <source>
        <dbReference type="PIRSR" id="PIRSR600829-1"/>
    </source>
</evidence>
<evidence type="ECO:0000256" key="17">
    <source>
        <dbReference type="PIRSR" id="PIRSR600829-3"/>
    </source>
</evidence>
<keyword evidence="9 17" id="KW-0067">ATP-binding</keyword>
<keyword evidence="4" id="KW-0444">Lipid biosynthesis</keyword>
<feature type="transmembrane region" description="Helical" evidence="19">
    <location>
        <begin position="133"/>
        <end position="153"/>
    </location>
</feature>
<evidence type="ECO:0000256" key="3">
    <source>
        <dbReference type="ARBA" id="ARBA00022475"/>
    </source>
</evidence>
<comment type="subcellular location">
    <subcellularLocation>
        <location evidence="1">Cell membrane</location>
        <topology evidence="1">Multi-pass membrane protein</topology>
    </subcellularLocation>
</comment>
<keyword evidence="10 19" id="KW-1133">Transmembrane helix</keyword>
<keyword evidence="12 19" id="KW-0472">Membrane</keyword>
<dbReference type="InterPro" id="IPR033717">
    <property type="entry name" value="UDPK"/>
</dbReference>
<comment type="similarity">
    <text evidence="2">Belongs to the bacterial diacylglycerol kinase family.</text>
</comment>
<feature type="binding site" evidence="18">
    <location>
        <position position="72"/>
    </location>
    <ligand>
        <name>a divalent metal cation</name>
        <dbReference type="ChEBI" id="CHEBI:60240"/>
    </ligand>
</feature>
<gene>
    <name evidence="20" type="ordered locus">Nther_1201</name>
</gene>
<evidence type="ECO:0000256" key="8">
    <source>
        <dbReference type="ARBA" id="ARBA00022777"/>
    </source>
</evidence>
<dbReference type="GO" id="GO:0005886">
    <property type="term" value="C:plasma membrane"/>
    <property type="evidence" value="ECO:0007669"/>
    <property type="project" value="UniProtKB-SubCell"/>
</dbReference>
<dbReference type="GO" id="GO:0008654">
    <property type="term" value="P:phospholipid biosynthetic process"/>
    <property type="evidence" value="ECO:0007669"/>
    <property type="project" value="UniProtKB-KW"/>
</dbReference>
<feature type="active site" description="Proton acceptor" evidence="15">
    <location>
        <position position="65"/>
    </location>
</feature>
<keyword evidence="3" id="KW-1003">Cell membrane</keyword>
<dbReference type="KEGG" id="nth:Nther_1201"/>
<evidence type="ECO:0000256" key="7">
    <source>
        <dbReference type="ARBA" id="ARBA00022741"/>
    </source>
</evidence>
<dbReference type="AlphaFoldDB" id="B2A1X9"/>
<dbReference type="InterPro" id="IPR036945">
    <property type="entry name" value="DAGK_sf"/>
</dbReference>
<dbReference type="InParanoid" id="B2A1X9"/>
<evidence type="ECO:0000256" key="9">
    <source>
        <dbReference type="ARBA" id="ARBA00022840"/>
    </source>
</evidence>
<feature type="transmembrane region" description="Helical" evidence="19">
    <location>
        <begin position="183"/>
        <end position="202"/>
    </location>
</feature>
<keyword evidence="11" id="KW-0443">Lipid metabolism</keyword>
<organism evidence="20 21">
    <name type="scientific">Natranaerobius thermophilus (strain ATCC BAA-1301 / DSM 18059 / JW/NM-WN-LF)</name>
    <dbReference type="NCBI Taxonomy" id="457570"/>
    <lineage>
        <taxon>Bacteria</taxon>
        <taxon>Bacillati</taxon>
        <taxon>Bacillota</taxon>
        <taxon>Clostridia</taxon>
        <taxon>Natranaerobiales</taxon>
        <taxon>Natranaerobiaceae</taxon>
        <taxon>Natranaerobius</taxon>
    </lineage>
</organism>
<keyword evidence="8 20" id="KW-0418">Kinase</keyword>
<evidence type="ECO:0000256" key="10">
    <source>
        <dbReference type="ARBA" id="ARBA00022989"/>
    </source>
</evidence>
<evidence type="ECO:0000256" key="19">
    <source>
        <dbReference type="SAM" id="Phobius"/>
    </source>
</evidence>
<evidence type="ECO:0000256" key="12">
    <source>
        <dbReference type="ARBA" id="ARBA00023136"/>
    </source>
</evidence>
<keyword evidence="14" id="KW-1208">Phospholipid metabolism</keyword>
<feature type="binding site" evidence="17">
    <location>
        <position position="72"/>
    </location>
    <ligand>
        <name>ATP</name>
        <dbReference type="ChEBI" id="CHEBI:30616"/>
    </ligand>
</feature>
<evidence type="ECO:0000256" key="5">
    <source>
        <dbReference type="ARBA" id="ARBA00022679"/>
    </source>
</evidence>
<sequence>MERRNLLESFYFAIRGIAYTLLTQPNMRYHLVAAILAFSLGLFLEINIIKLLLVVFAIFLVLITEMINTAVESTVDLYTREKKQLAAIAKDVAAGAVLLAAINAIILGYIVFFEPVNILLLTWTEFLVSDNTLNTLLLFIFGFMIVIGVFTYLKGNNVKFITACVSFILGTIIVLMFNYLEHILLAMTIGLGFYLLILLYLRNRRQLQLQLNFIWALIGLIFGLLVLIF</sequence>
<dbReference type="EMBL" id="CP001034">
    <property type="protein sequence ID" value="ACB84784.1"/>
    <property type="molecule type" value="Genomic_DNA"/>
</dbReference>
<dbReference type="STRING" id="457570.Nther_1201"/>
<evidence type="ECO:0000256" key="18">
    <source>
        <dbReference type="PIRSR" id="PIRSR600829-4"/>
    </source>
</evidence>
<dbReference type="Pfam" id="PF01219">
    <property type="entry name" value="DAGK_prokar"/>
    <property type="match status" value="1"/>
</dbReference>
<dbReference type="RefSeq" id="WP_012447659.1">
    <property type="nucleotide sequence ID" value="NC_010718.1"/>
</dbReference>
<keyword evidence="18" id="KW-0479">Metal-binding</keyword>
<dbReference type="eggNOG" id="COG0818">
    <property type="taxonomic scope" value="Bacteria"/>
</dbReference>
<dbReference type="CDD" id="cd14265">
    <property type="entry name" value="UDPK_IM_like"/>
    <property type="match status" value="1"/>
</dbReference>